<dbReference type="PRINTS" id="PR00376">
    <property type="entry name" value="IL1BCENZYME"/>
</dbReference>
<dbReference type="PROSITE" id="PS50208">
    <property type="entry name" value="CASPASE_P20"/>
    <property type="match status" value="1"/>
</dbReference>
<keyword evidence="5" id="KW-1185">Reference proteome</keyword>
<dbReference type="InterPro" id="IPR033139">
    <property type="entry name" value="Caspase_cys_AS"/>
</dbReference>
<dbReference type="GO" id="GO:0043067">
    <property type="term" value="P:regulation of programmed cell death"/>
    <property type="evidence" value="ECO:0007669"/>
    <property type="project" value="UniProtKB-ARBA"/>
</dbReference>
<dbReference type="InterPro" id="IPR001309">
    <property type="entry name" value="Pept_C14_p20"/>
</dbReference>
<dbReference type="GO" id="GO:0006915">
    <property type="term" value="P:apoptotic process"/>
    <property type="evidence" value="ECO:0007669"/>
    <property type="project" value="UniProtKB-KW"/>
</dbReference>
<dbReference type="PANTHER" id="PTHR48169">
    <property type="entry name" value="DED DOMAIN-CONTAINING PROTEIN"/>
    <property type="match status" value="1"/>
</dbReference>
<feature type="compositionally biased region" description="Polar residues" evidence="3">
    <location>
        <begin position="617"/>
        <end position="626"/>
    </location>
</feature>
<dbReference type="SUPFAM" id="SSF52129">
    <property type="entry name" value="Caspase-like"/>
    <property type="match status" value="1"/>
</dbReference>
<dbReference type="InterPro" id="IPR029030">
    <property type="entry name" value="Caspase-like_dom_sf"/>
</dbReference>
<sequence length="669" mass="74497">PADKLSNLALMGDIRRLQLLANRGNVNRRDRWGRPRCCGLPGAANPGPNPGHKDCASLLLQLGADRQRQRPRRSVGVALVGPSPTTCRCWLTPGPGWTPLTRRTEPLMLASWRGHLAVGQGAAAARLRSRRPRIRTAIRAASLAEMYEHGDVVRLLADCEPEMYRSSTSFMIGSLPSMSRIAKFDHSDYGTFICFLMAHGTKGAILRSRWSVPSDQGSDLTVQAKHLQRLDGKPKLFFIQACRGNVEQVAQPTMESRRLQPAKKATEFETDGESDFLICFANTEDSPAYRHPDEGSVCHSDSVRDVIGGRSVPKPRISEGMVLDVKSHYLREEIPGQRKNVFYHSPPGSNADQPISLVRPTRCLTLPAPLLGRIADRVNHAKRLLAGRRRNSDAGPAVGLETQPLLPPPPLPRCRSATLQQADSAAPTKESSLDKILFETAKESAEAAIEEEKSEQNADNREEEPVESAAPALTSTKQRVRENDAAQIADDEKNEAEEAEGAKCYVVKRRQREQERPASRVKEEDPEREKKKRAGRRRGGRMSRRERARVALKALRSLDDDGAKHHPSHRTPSKSQNTIQVTEHHPSRRTPSKSQNTIQLFVRFSSTSMDRKWPQIQAAQGTSSTAILDPCEDNPELFDRPGNGSHYLKRADDERQDNTADFRQRHSQA</sequence>
<dbReference type="Proteomes" id="UP000095280">
    <property type="component" value="Unplaced"/>
</dbReference>
<dbReference type="GO" id="GO:0004197">
    <property type="term" value="F:cysteine-type endopeptidase activity"/>
    <property type="evidence" value="ECO:0007669"/>
    <property type="project" value="InterPro"/>
</dbReference>
<reference evidence="6" key="1">
    <citation type="submission" date="2016-11" db="UniProtKB">
        <authorList>
            <consortium name="WormBaseParasite"/>
        </authorList>
    </citation>
    <scope>IDENTIFICATION</scope>
</reference>
<feature type="compositionally biased region" description="Basic residues" evidence="3">
    <location>
        <begin position="530"/>
        <end position="542"/>
    </location>
</feature>
<dbReference type="SMART" id="SM00115">
    <property type="entry name" value="CASc"/>
    <property type="match status" value="1"/>
</dbReference>
<dbReference type="InterPro" id="IPR015917">
    <property type="entry name" value="Pept_C14A"/>
</dbReference>
<protein>
    <submittedName>
        <fullName evidence="6">CASPASE_P20 domain-containing protein</fullName>
    </submittedName>
</protein>
<evidence type="ECO:0000256" key="3">
    <source>
        <dbReference type="SAM" id="MobiDB-lite"/>
    </source>
</evidence>
<dbReference type="InterPro" id="IPR011600">
    <property type="entry name" value="Pept_C14_caspase"/>
</dbReference>
<dbReference type="PANTHER" id="PTHR48169:SF7">
    <property type="entry name" value="CASPASE 10"/>
    <property type="match status" value="1"/>
</dbReference>
<keyword evidence="2" id="KW-0053">Apoptosis</keyword>
<accession>A0A1I8FP45</accession>
<evidence type="ECO:0000313" key="6">
    <source>
        <dbReference type="WBParaSite" id="maker-unitig_42162-snap-gene-0.2-mRNA-1"/>
    </source>
</evidence>
<feature type="compositionally biased region" description="Basic and acidic residues" evidence="3">
    <location>
        <begin position="649"/>
        <end position="669"/>
    </location>
</feature>
<dbReference type="Pfam" id="PF00656">
    <property type="entry name" value="Peptidase_C14"/>
    <property type="match status" value="1"/>
</dbReference>
<feature type="compositionally biased region" description="Basic and acidic residues" evidence="3">
    <location>
        <begin position="512"/>
        <end position="529"/>
    </location>
</feature>
<evidence type="ECO:0000256" key="1">
    <source>
        <dbReference type="ARBA" id="ARBA00010134"/>
    </source>
</evidence>
<proteinExistence type="inferred from homology"/>
<name>A0A1I8FP45_9PLAT</name>
<dbReference type="AlphaFoldDB" id="A0A1I8FP45"/>
<evidence type="ECO:0000256" key="2">
    <source>
        <dbReference type="ARBA" id="ARBA00022703"/>
    </source>
</evidence>
<feature type="compositionally biased region" description="Basic and acidic residues" evidence="3">
    <location>
        <begin position="431"/>
        <end position="460"/>
    </location>
</feature>
<dbReference type="GO" id="GO:0005737">
    <property type="term" value="C:cytoplasm"/>
    <property type="evidence" value="ECO:0007669"/>
    <property type="project" value="UniProtKB-ARBA"/>
</dbReference>
<evidence type="ECO:0000259" key="4">
    <source>
        <dbReference type="PROSITE" id="PS50208"/>
    </source>
</evidence>
<evidence type="ECO:0000313" key="5">
    <source>
        <dbReference type="Proteomes" id="UP000095280"/>
    </source>
</evidence>
<dbReference type="WBParaSite" id="maker-unitig_42162-snap-gene-0.2-mRNA-1">
    <property type="protein sequence ID" value="maker-unitig_42162-snap-gene-0.2-mRNA-1"/>
    <property type="gene ID" value="maker-unitig_42162-snap-gene-0.2"/>
</dbReference>
<organism evidence="5 6">
    <name type="scientific">Macrostomum lignano</name>
    <dbReference type="NCBI Taxonomy" id="282301"/>
    <lineage>
        <taxon>Eukaryota</taxon>
        <taxon>Metazoa</taxon>
        <taxon>Spiralia</taxon>
        <taxon>Lophotrochozoa</taxon>
        <taxon>Platyhelminthes</taxon>
        <taxon>Rhabditophora</taxon>
        <taxon>Macrostomorpha</taxon>
        <taxon>Macrostomida</taxon>
        <taxon>Macrostomidae</taxon>
        <taxon>Macrostomum</taxon>
    </lineage>
</organism>
<feature type="domain" description="Caspase family p20" evidence="4">
    <location>
        <begin position="178"/>
        <end position="246"/>
    </location>
</feature>
<feature type="region of interest" description="Disordered" evidence="3">
    <location>
        <begin position="387"/>
        <end position="596"/>
    </location>
</feature>
<comment type="similarity">
    <text evidence="1">Belongs to the peptidase C14A family.</text>
</comment>
<feature type="region of interest" description="Disordered" evidence="3">
    <location>
        <begin position="617"/>
        <end position="669"/>
    </location>
</feature>
<dbReference type="Gene3D" id="3.40.50.1460">
    <property type="match status" value="1"/>
</dbReference>
<dbReference type="GO" id="GO:0006508">
    <property type="term" value="P:proteolysis"/>
    <property type="evidence" value="ECO:0007669"/>
    <property type="project" value="InterPro"/>
</dbReference>
<dbReference type="PROSITE" id="PS01122">
    <property type="entry name" value="CASPASE_CYS"/>
    <property type="match status" value="1"/>
</dbReference>